<evidence type="ECO:0000313" key="2">
    <source>
        <dbReference type="Proteomes" id="UP000231279"/>
    </source>
</evidence>
<dbReference type="Proteomes" id="UP000231279">
    <property type="component" value="Unassembled WGS sequence"/>
</dbReference>
<reference evidence="2" key="1">
    <citation type="journal article" date="2018" name="Gigascience">
        <title>Genome assembly of the Pink Ipe (Handroanthus impetiginosus, Bignoniaceae), a highly valued, ecologically keystone Neotropical timber forest tree.</title>
        <authorList>
            <person name="Silva-Junior O.B."/>
            <person name="Grattapaglia D."/>
            <person name="Novaes E."/>
            <person name="Collevatti R.G."/>
        </authorList>
    </citation>
    <scope>NUCLEOTIDE SEQUENCE [LARGE SCALE GENOMIC DNA]</scope>
    <source>
        <strain evidence="2">cv. UFG-1</strain>
    </source>
</reference>
<sequence length="101" mass="11816">MLNTVNGNTGSIFSKSEFPKNFSVQLDKNCSELKIYESHIRASKVCKMSYKTALTKYTVVSKYLRGLLVMQRSQDHKLYHAKRLSLHRLRPEQTMMERLMT</sequence>
<comment type="caution">
    <text evidence="1">The sequence shown here is derived from an EMBL/GenBank/DDBJ whole genome shotgun (WGS) entry which is preliminary data.</text>
</comment>
<dbReference type="AlphaFoldDB" id="A0A2G9H887"/>
<gene>
    <name evidence="1" type="ORF">CDL12_13635</name>
</gene>
<keyword evidence="2" id="KW-1185">Reference proteome</keyword>
<evidence type="ECO:0000313" key="1">
    <source>
        <dbReference type="EMBL" id="PIN13737.1"/>
    </source>
</evidence>
<organism evidence="1 2">
    <name type="scientific">Handroanthus impetiginosus</name>
    <dbReference type="NCBI Taxonomy" id="429701"/>
    <lineage>
        <taxon>Eukaryota</taxon>
        <taxon>Viridiplantae</taxon>
        <taxon>Streptophyta</taxon>
        <taxon>Embryophyta</taxon>
        <taxon>Tracheophyta</taxon>
        <taxon>Spermatophyta</taxon>
        <taxon>Magnoliopsida</taxon>
        <taxon>eudicotyledons</taxon>
        <taxon>Gunneridae</taxon>
        <taxon>Pentapetalae</taxon>
        <taxon>asterids</taxon>
        <taxon>lamiids</taxon>
        <taxon>Lamiales</taxon>
        <taxon>Bignoniaceae</taxon>
        <taxon>Crescentiina</taxon>
        <taxon>Tabebuia alliance</taxon>
        <taxon>Handroanthus</taxon>
    </lineage>
</organism>
<accession>A0A2G9H887</accession>
<protein>
    <submittedName>
        <fullName evidence="1">Uncharacterized protein</fullName>
    </submittedName>
</protein>
<name>A0A2G9H887_9LAMI</name>
<proteinExistence type="predicted"/>
<dbReference type="EMBL" id="NKXS01002420">
    <property type="protein sequence ID" value="PIN13737.1"/>
    <property type="molecule type" value="Genomic_DNA"/>
</dbReference>